<dbReference type="AlphaFoldDB" id="A0A5M7CAI7"/>
<dbReference type="InterPro" id="IPR004111">
    <property type="entry name" value="Repressor_TetR_C"/>
</dbReference>
<proteinExistence type="predicted"/>
<dbReference type="PROSITE" id="PS50977">
    <property type="entry name" value="HTH_TETR_2"/>
    <property type="match status" value="1"/>
</dbReference>
<reference evidence="7 8" key="1">
    <citation type="submission" date="2019-09" db="EMBL/GenBank/DDBJ databases">
        <title>Draft genome sequence of the thermophilic Saccharopolyspora hirsuta VKM Ac-666T.</title>
        <authorList>
            <person name="Lobastova T.G."/>
            <person name="Fokina V."/>
            <person name="Bragin E.Y."/>
            <person name="Shtratnikova V.Y."/>
            <person name="Starodumova I.P."/>
            <person name="Tarlachkov S.V."/>
            <person name="Donova M.V."/>
        </authorList>
    </citation>
    <scope>NUCLEOTIDE SEQUENCE [LARGE SCALE GENOMIC DNA]</scope>
    <source>
        <strain evidence="7 8">VKM Ac-666</strain>
    </source>
</reference>
<keyword evidence="4" id="KW-0804">Transcription</keyword>
<dbReference type="GO" id="GO:0000976">
    <property type="term" value="F:transcription cis-regulatory region binding"/>
    <property type="evidence" value="ECO:0007669"/>
    <property type="project" value="TreeGrafter"/>
</dbReference>
<evidence type="ECO:0000256" key="5">
    <source>
        <dbReference type="PROSITE-ProRule" id="PRU00335"/>
    </source>
</evidence>
<dbReference type="SMR" id="A0A5M7CAI7"/>
<dbReference type="SUPFAM" id="SSF46689">
    <property type="entry name" value="Homeodomain-like"/>
    <property type="match status" value="1"/>
</dbReference>
<dbReference type="SUPFAM" id="SSF48498">
    <property type="entry name" value="Tetracyclin repressor-like, C-terminal domain"/>
    <property type="match status" value="1"/>
</dbReference>
<evidence type="ECO:0000313" key="7">
    <source>
        <dbReference type="EMBL" id="KAA5837208.1"/>
    </source>
</evidence>
<dbReference type="GO" id="GO:0046677">
    <property type="term" value="P:response to antibiotic"/>
    <property type="evidence" value="ECO:0007669"/>
    <property type="project" value="InterPro"/>
</dbReference>
<dbReference type="EMBL" id="VWPH01000002">
    <property type="protein sequence ID" value="KAA5837208.1"/>
    <property type="molecule type" value="Genomic_DNA"/>
</dbReference>
<keyword evidence="2" id="KW-0805">Transcription regulation</keyword>
<dbReference type="GO" id="GO:0003700">
    <property type="term" value="F:DNA-binding transcription factor activity"/>
    <property type="evidence" value="ECO:0007669"/>
    <property type="project" value="TreeGrafter"/>
</dbReference>
<name>A0A5M7CAI7_SACHI</name>
<dbReference type="InterPro" id="IPR003012">
    <property type="entry name" value="Tet_transcr_reg_TetR"/>
</dbReference>
<evidence type="ECO:0000256" key="3">
    <source>
        <dbReference type="ARBA" id="ARBA00023125"/>
    </source>
</evidence>
<dbReference type="RefSeq" id="WP_150065370.1">
    <property type="nucleotide sequence ID" value="NZ_JBEPDJ010000011.1"/>
</dbReference>
<feature type="domain" description="HTH tetR-type" evidence="6">
    <location>
        <begin position="12"/>
        <end position="72"/>
    </location>
</feature>
<sequence>MPTSRTRGQRAGLTRQDVLAAALALVDREGLKALSMRRLGAELGVEAMTLYHHVSNKEALLDGLVEQLLAEAVAPRSSSGSWQADLRNYAHALREALLAHPNAIPLVASRPAVTSRNLEIMERELGALHAAGFPLEVGLDVLFSLAGFVLGQVVTATGPGQADAAEQVRNLSDVDPAEFPLLTAAAARASDRAGARSRFDFALDAMIAGFEQARVTG</sequence>
<keyword evidence="3 5" id="KW-0238">DNA-binding</keyword>
<dbReference type="InterPro" id="IPR001647">
    <property type="entry name" value="HTH_TetR"/>
</dbReference>
<dbReference type="GO" id="GO:0045892">
    <property type="term" value="P:negative regulation of DNA-templated transcription"/>
    <property type="evidence" value="ECO:0007669"/>
    <property type="project" value="InterPro"/>
</dbReference>
<comment type="caution">
    <text evidence="7">The sequence shown here is derived from an EMBL/GenBank/DDBJ whole genome shotgun (WGS) entry which is preliminary data.</text>
</comment>
<dbReference type="Pfam" id="PF00440">
    <property type="entry name" value="TetR_N"/>
    <property type="match status" value="1"/>
</dbReference>
<evidence type="ECO:0000256" key="2">
    <source>
        <dbReference type="ARBA" id="ARBA00023015"/>
    </source>
</evidence>
<evidence type="ECO:0000256" key="4">
    <source>
        <dbReference type="ARBA" id="ARBA00023163"/>
    </source>
</evidence>
<dbReference type="OrthoDB" id="329481at2"/>
<keyword evidence="8" id="KW-1185">Reference proteome</keyword>
<dbReference type="PANTHER" id="PTHR30055">
    <property type="entry name" value="HTH-TYPE TRANSCRIPTIONAL REGULATOR RUTR"/>
    <property type="match status" value="1"/>
</dbReference>
<dbReference type="PANTHER" id="PTHR30055:SF151">
    <property type="entry name" value="TRANSCRIPTIONAL REGULATORY PROTEIN"/>
    <property type="match status" value="1"/>
</dbReference>
<evidence type="ECO:0000313" key="8">
    <source>
        <dbReference type="Proteomes" id="UP000323946"/>
    </source>
</evidence>
<evidence type="ECO:0000259" key="6">
    <source>
        <dbReference type="PROSITE" id="PS50977"/>
    </source>
</evidence>
<evidence type="ECO:0000256" key="1">
    <source>
        <dbReference type="ARBA" id="ARBA00022491"/>
    </source>
</evidence>
<dbReference type="Pfam" id="PF02909">
    <property type="entry name" value="TetR_C_1"/>
    <property type="match status" value="1"/>
</dbReference>
<dbReference type="PRINTS" id="PR00400">
    <property type="entry name" value="TETREPRESSOR"/>
</dbReference>
<protein>
    <submittedName>
        <fullName evidence="7">TetR family transcriptional regulator</fullName>
    </submittedName>
</protein>
<dbReference type="PRINTS" id="PR00455">
    <property type="entry name" value="HTHTETR"/>
</dbReference>
<dbReference type="InterPro" id="IPR050109">
    <property type="entry name" value="HTH-type_TetR-like_transc_reg"/>
</dbReference>
<dbReference type="InterPro" id="IPR009057">
    <property type="entry name" value="Homeodomain-like_sf"/>
</dbReference>
<feature type="DNA-binding region" description="H-T-H motif" evidence="5">
    <location>
        <begin position="35"/>
        <end position="54"/>
    </location>
</feature>
<gene>
    <name evidence="7" type="ORF">F1721_05240</name>
</gene>
<organism evidence="7 8">
    <name type="scientific">Saccharopolyspora hirsuta</name>
    <dbReference type="NCBI Taxonomy" id="1837"/>
    <lineage>
        <taxon>Bacteria</taxon>
        <taxon>Bacillati</taxon>
        <taxon>Actinomycetota</taxon>
        <taxon>Actinomycetes</taxon>
        <taxon>Pseudonocardiales</taxon>
        <taxon>Pseudonocardiaceae</taxon>
        <taxon>Saccharopolyspora</taxon>
    </lineage>
</organism>
<dbReference type="InterPro" id="IPR036271">
    <property type="entry name" value="Tet_transcr_reg_TetR-rel_C_sf"/>
</dbReference>
<dbReference type="Proteomes" id="UP000323946">
    <property type="component" value="Unassembled WGS sequence"/>
</dbReference>
<dbReference type="Gene3D" id="1.10.357.10">
    <property type="entry name" value="Tetracycline Repressor, domain 2"/>
    <property type="match status" value="1"/>
</dbReference>
<keyword evidence="1" id="KW-0678">Repressor</keyword>
<accession>A0A5M7CAI7</accession>